<reference evidence="2" key="1">
    <citation type="journal article" date="2014" name="Front. Microbiol.">
        <title>High frequency of phylogenetically diverse reductive dehalogenase-homologous genes in deep subseafloor sedimentary metagenomes.</title>
        <authorList>
            <person name="Kawai M."/>
            <person name="Futagami T."/>
            <person name="Toyoda A."/>
            <person name="Takaki Y."/>
            <person name="Nishi S."/>
            <person name="Hori S."/>
            <person name="Arai W."/>
            <person name="Tsubouchi T."/>
            <person name="Morono Y."/>
            <person name="Uchiyama I."/>
            <person name="Ito T."/>
            <person name="Fujiyama A."/>
            <person name="Inagaki F."/>
            <person name="Takami H."/>
        </authorList>
    </citation>
    <scope>NUCLEOTIDE SEQUENCE</scope>
    <source>
        <strain evidence="2">Expedition CK06-06</strain>
    </source>
</reference>
<dbReference type="Gene3D" id="3.40.1470.10">
    <property type="entry name" value="Bifunctional carbon monoxide dehydrogenase/acetyl-coa synthase(codh/acs), Chain M, domain 5"/>
    <property type="match status" value="1"/>
</dbReference>
<evidence type="ECO:0000259" key="1">
    <source>
        <dbReference type="Pfam" id="PF19436"/>
    </source>
</evidence>
<feature type="non-terminal residue" evidence="2">
    <location>
        <position position="1"/>
    </location>
</feature>
<name>X1HE98_9ZZZZ</name>
<accession>X1HE98</accession>
<dbReference type="InterPro" id="IPR011254">
    <property type="entry name" value="Prismane-like_sf"/>
</dbReference>
<dbReference type="EMBL" id="BARU01018071">
    <property type="protein sequence ID" value="GAH52164.1"/>
    <property type="molecule type" value="Genomic_DNA"/>
</dbReference>
<dbReference type="Pfam" id="PF19436">
    <property type="entry name" value="ACS_CODH_B_C"/>
    <property type="match status" value="1"/>
</dbReference>
<sequence>EFELGGEEFLAKIADETSATTEDEVLEFITKAGHPVCSLEPMF</sequence>
<dbReference type="AlphaFoldDB" id="X1HE98"/>
<comment type="caution">
    <text evidence="2">The sequence shown here is derived from an EMBL/GenBank/DDBJ whole genome shotgun (WGS) entry which is preliminary data.</text>
</comment>
<feature type="domain" description="CO dehydrogenase/acetyl-CoA synthase complex beta subunit C-terminal" evidence="1">
    <location>
        <begin position="3"/>
        <end position="43"/>
    </location>
</feature>
<dbReference type="SUPFAM" id="SSF56821">
    <property type="entry name" value="Prismane protein-like"/>
    <property type="match status" value="1"/>
</dbReference>
<proteinExistence type="predicted"/>
<organism evidence="2">
    <name type="scientific">marine sediment metagenome</name>
    <dbReference type="NCBI Taxonomy" id="412755"/>
    <lineage>
        <taxon>unclassified sequences</taxon>
        <taxon>metagenomes</taxon>
        <taxon>ecological metagenomes</taxon>
    </lineage>
</organism>
<gene>
    <name evidence="2" type="ORF">S03H2_29911</name>
</gene>
<dbReference type="GO" id="GO:0016491">
    <property type="term" value="F:oxidoreductase activity"/>
    <property type="evidence" value="ECO:0007669"/>
    <property type="project" value="InterPro"/>
</dbReference>
<protein>
    <recommendedName>
        <fullName evidence="1">CO dehydrogenase/acetyl-CoA synthase complex beta subunit C-terminal domain-containing protein</fullName>
    </recommendedName>
</protein>
<dbReference type="InterPro" id="IPR045822">
    <property type="entry name" value="ACS_CODH_B_C"/>
</dbReference>
<evidence type="ECO:0000313" key="2">
    <source>
        <dbReference type="EMBL" id="GAH52164.1"/>
    </source>
</evidence>